<protein>
    <submittedName>
        <fullName evidence="1">Uncharacterized protein</fullName>
    </submittedName>
</protein>
<sequence>MSYEDDQLTKKLRRMEHLMYEINYGNYELREWGQKYYDSKLAQSKHLNHHGINAYLKRNLNKTGELQQEVSHANRMLLEKKHMVDGMICELDRLVASDPHNIRGTHEDVWSRDARNRATKSIELLMKLRVLKRN</sequence>
<dbReference type="AlphaFoldDB" id="A0A1Y1VVC7"/>
<dbReference type="EMBL" id="MCFD01000039">
    <property type="protein sequence ID" value="ORX65242.1"/>
    <property type="molecule type" value="Genomic_DNA"/>
</dbReference>
<organism evidence="1 2">
    <name type="scientific">Linderina pennispora</name>
    <dbReference type="NCBI Taxonomy" id="61395"/>
    <lineage>
        <taxon>Eukaryota</taxon>
        <taxon>Fungi</taxon>
        <taxon>Fungi incertae sedis</taxon>
        <taxon>Zoopagomycota</taxon>
        <taxon>Kickxellomycotina</taxon>
        <taxon>Kickxellomycetes</taxon>
        <taxon>Kickxellales</taxon>
        <taxon>Kickxellaceae</taxon>
        <taxon>Linderina</taxon>
    </lineage>
</organism>
<proteinExistence type="predicted"/>
<evidence type="ECO:0000313" key="1">
    <source>
        <dbReference type="EMBL" id="ORX65242.1"/>
    </source>
</evidence>
<dbReference type="GeneID" id="63805527"/>
<dbReference type="RefSeq" id="XP_040739551.1">
    <property type="nucleotide sequence ID" value="XM_040888879.1"/>
</dbReference>
<comment type="caution">
    <text evidence="1">The sequence shown here is derived from an EMBL/GenBank/DDBJ whole genome shotgun (WGS) entry which is preliminary data.</text>
</comment>
<keyword evidence="2" id="KW-1185">Reference proteome</keyword>
<name>A0A1Y1VVC7_9FUNG</name>
<gene>
    <name evidence="1" type="ORF">DL89DRAFT_271203</name>
</gene>
<reference evidence="1 2" key="1">
    <citation type="submission" date="2016-07" db="EMBL/GenBank/DDBJ databases">
        <title>Pervasive Adenine N6-methylation of Active Genes in Fungi.</title>
        <authorList>
            <consortium name="DOE Joint Genome Institute"/>
            <person name="Mondo S.J."/>
            <person name="Dannebaum R.O."/>
            <person name="Kuo R.C."/>
            <person name="Labutti K."/>
            <person name="Haridas S."/>
            <person name="Kuo A."/>
            <person name="Salamov A."/>
            <person name="Ahrendt S.R."/>
            <person name="Lipzen A."/>
            <person name="Sullivan W."/>
            <person name="Andreopoulos W.B."/>
            <person name="Clum A."/>
            <person name="Lindquist E."/>
            <person name="Daum C."/>
            <person name="Ramamoorthy G.K."/>
            <person name="Gryganskyi A."/>
            <person name="Culley D."/>
            <person name="Magnuson J.K."/>
            <person name="James T.Y."/>
            <person name="O'Malley M.A."/>
            <person name="Stajich J.E."/>
            <person name="Spatafora J.W."/>
            <person name="Visel A."/>
            <person name="Grigoriev I.V."/>
        </authorList>
    </citation>
    <scope>NUCLEOTIDE SEQUENCE [LARGE SCALE GENOMIC DNA]</scope>
    <source>
        <strain evidence="1 2">ATCC 12442</strain>
    </source>
</reference>
<accession>A0A1Y1VVC7</accession>
<evidence type="ECO:0000313" key="2">
    <source>
        <dbReference type="Proteomes" id="UP000193922"/>
    </source>
</evidence>
<dbReference type="Proteomes" id="UP000193922">
    <property type="component" value="Unassembled WGS sequence"/>
</dbReference>